<evidence type="ECO:0000256" key="1">
    <source>
        <dbReference type="SAM" id="MobiDB-lite"/>
    </source>
</evidence>
<dbReference type="VEuPathDB" id="FungiDB:GWK60_D05951"/>
<comment type="caution">
    <text evidence="4">The sequence shown here is derived from an EMBL/GenBank/DDBJ whole genome shotgun (WGS) entry which is preliminary data.</text>
</comment>
<dbReference type="Pfam" id="PF08457">
    <property type="entry name" value="Sfi1"/>
    <property type="match status" value="2"/>
</dbReference>
<dbReference type="InterPro" id="IPR018907">
    <property type="entry name" value="Spindle_body_associated_C_dom"/>
</dbReference>
<dbReference type="VEuPathDB" id="FungiDB:B1J91_D05764g"/>
<proteinExistence type="predicted"/>
<dbReference type="Pfam" id="PF10638">
    <property type="entry name" value="Sfi1_C"/>
    <property type="match status" value="1"/>
</dbReference>
<protein>
    <submittedName>
        <fullName evidence="4">Protein SFI1</fullName>
    </submittedName>
</protein>
<name>A0A0W0CMN5_CANGB</name>
<feature type="domain" description="Spindle body associated protein C-terminal" evidence="3">
    <location>
        <begin position="772"/>
        <end position="856"/>
    </location>
</feature>
<dbReference type="AlphaFoldDB" id="A0A0W0CMN5"/>
<dbReference type="InterPro" id="IPR013665">
    <property type="entry name" value="Sfi1_dom"/>
</dbReference>
<evidence type="ECO:0000259" key="2">
    <source>
        <dbReference type="Pfam" id="PF08457"/>
    </source>
</evidence>
<feature type="region of interest" description="Disordered" evidence="1">
    <location>
        <begin position="854"/>
        <end position="873"/>
    </location>
</feature>
<evidence type="ECO:0000259" key="3">
    <source>
        <dbReference type="Pfam" id="PF10638"/>
    </source>
</evidence>
<reference evidence="4 5" key="1">
    <citation type="submission" date="2015-10" db="EMBL/GenBank/DDBJ databases">
        <title>Draft genomes sequences of Candida glabrata isolates 1A, 1B, 2A, 2B, 3A and 3B.</title>
        <authorList>
            <person name="Haavelsrud O.E."/>
            <person name="Gaustad P."/>
        </authorList>
    </citation>
    <scope>NUCLEOTIDE SEQUENCE [LARGE SCALE GENOMIC DNA]</scope>
    <source>
        <strain evidence="4">910700640</strain>
    </source>
</reference>
<organism evidence="4 5">
    <name type="scientific">Candida glabrata</name>
    <name type="common">Yeast</name>
    <name type="synonym">Torulopsis glabrata</name>
    <dbReference type="NCBI Taxonomy" id="5478"/>
    <lineage>
        <taxon>Eukaryota</taxon>
        <taxon>Fungi</taxon>
        <taxon>Dikarya</taxon>
        <taxon>Ascomycota</taxon>
        <taxon>Saccharomycotina</taxon>
        <taxon>Saccharomycetes</taxon>
        <taxon>Saccharomycetales</taxon>
        <taxon>Saccharomycetaceae</taxon>
        <taxon>Nakaseomyces</taxon>
    </lineage>
</organism>
<feature type="domain" description="Sfi1 spindle body" evidence="2">
    <location>
        <begin position="261"/>
        <end position="537"/>
    </location>
</feature>
<accession>A0A0W0CMN5</accession>
<gene>
    <name evidence="4" type="ORF">AO440_000849</name>
</gene>
<dbReference type="VEuPathDB" id="FungiDB:GVI51_D05753"/>
<dbReference type="Proteomes" id="UP000054886">
    <property type="component" value="Unassembled WGS sequence"/>
</dbReference>
<feature type="domain" description="Sfi1 spindle body" evidence="2">
    <location>
        <begin position="582"/>
        <end position="762"/>
    </location>
</feature>
<evidence type="ECO:0000313" key="5">
    <source>
        <dbReference type="Proteomes" id="UP000054886"/>
    </source>
</evidence>
<dbReference type="EMBL" id="LLZZ01000136">
    <property type="protein sequence ID" value="KTB00669.1"/>
    <property type="molecule type" value="Genomic_DNA"/>
</dbReference>
<evidence type="ECO:0000313" key="4">
    <source>
        <dbReference type="EMBL" id="KTB00669.1"/>
    </source>
</evidence>
<dbReference type="VEuPathDB" id="FungiDB:CAGL0D05764g"/>
<sequence>MNNEEGSVSTEALLNGDLDAATDSLIAGNVSSLMDKVHISHPVGESINTIRGGNRSTEYQVVTDSWDVLRDMLDPFFQRIAKFLELNGLSPTFLSVFKIYLRILKENNLDPLADDYLLCLQNELGRSLVMSSVLEELLVYFLIRPANMYISMALFEHKQNRSISFSYLKQMESIYLLKSQERKMLLARDHALILRILERWRDELDVKGNLWYEKANEFKDVCSKILGYDLWMKKAESNQNKMKLADEYFMDKSLKRVIKSLQKLKNAEQSLQFVQDKIMLKHYMQIWQLSHRSKQFSVRNYNIMKISIRKWLNRIQCATSKCKIAYRFRERHEIQIAFTRFKNEYDRRQHYNEGLEERGDQLIKRKSFKIFLHTFELRKLLRNVLIRNEYNSQRKYMEIWKRRTNQIKLADDIRLSQLVRKSNQIISMWHKNVILEQLLTKHNTDKLRKQFILKWRLATKYKVFMRNTDKLLKLHKLEIWKSNSRDLQRANHFRKTKMLQNTYTNLTKIYGKINKMQRNSALLCEYHLKRNTLLQMKIFENKKVVLMGRQQRFVKVKYWKIIKDIYDTDIALKNLEATSLSAKLSRLLLKRYFRIWMENYQDVREIKLTVIENEVTKIMHDHLKKRFLKTLLFAVYAIEADKTYERSLKLNVYLKWLVNSESLKENERQLTTLLAKQKIRHHYLLWKEHSKKVNQLNIILDNKKSTLSSHHLHKYLQIWSNRLKNNSSLIEKIQLRWSRALLRGCLQSWKEKSKNRGSASLSDELDTAYKTPHRENVRKYDVLNFSDAKYRQAMRTKKIASPIKASSVLESVLKRRVDNPYKLTDENATQMTIENGKEQMKKIESSISKLAFSDVPQLTPNDARLRGSPGRRA</sequence>